<evidence type="ECO:0000256" key="9">
    <source>
        <dbReference type="HAMAP-Rule" id="MF_00024"/>
    </source>
</evidence>
<evidence type="ECO:0000256" key="6">
    <source>
        <dbReference type="ARBA" id="ARBA00022692"/>
    </source>
</evidence>
<keyword evidence="7 9" id="KW-1133">Transmembrane helix</keyword>
<dbReference type="PANTHER" id="PTHR34308">
    <property type="entry name" value="COBALAMIN BIOSYNTHESIS PROTEIN CBIB"/>
    <property type="match status" value="1"/>
</dbReference>
<dbReference type="GO" id="GO:0005886">
    <property type="term" value="C:plasma membrane"/>
    <property type="evidence" value="ECO:0007669"/>
    <property type="project" value="UniProtKB-SubCell"/>
</dbReference>
<dbReference type="Pfam" id="PF03186">
    <property type="entry name" value="CobD_Cbib"/>
    <property type="match status" value="1"/>
</dbReference>
<dbReference type="NCBIfam" id="TIGR00380">
    <property type="entry name" value="cobal_cbiB"/>
    <property type="match status" value="1"/>
</dbReference>
<evidence type="ECO:0000256" key="7">
    <source>
        <dbReference type="ARBA" id="ARBA00022989"/>
    </source>
</evidence>
<comment type="similarity">
    <text evidence="3 9">Belongs to the CobD/CbiB family.</text>
</comment>
<organism evidence="10 11">
    <name type="scientific">Tepidimicrobium xylanilyticum</name>
    <dbReference type="NCBI Taxonomy" id="1123352"/>
    <lineage>
        <taxon>Bacteria</taxon>
        <taxon>Bacillati</taxon>
        <taxon>Bacillota</taxon>
        <taxon>Tissierellia</taxon>
        <taxon>Tissierellales</taxon>
        <taxon>Tepidimicrobiaceae</taxon>
        <taxon>Tepidimicrobium</taxon>
    </lineage>
</organism>
<comment type="caution">
    <text evidence="9">Lacks conserved residue(s) required for the propagation of feature annotation.</text>
</comment>
<keyword evidence="6 9" id="KW-0812">Transmembrane</keyword>
<comment type="function">
    <text evidence="9">Converts cobyric acid to cobinamide by the addition of aminopropanol on the F carboxylic group.</text>
</comment>
<keyword evidence="8 9" id="KW-0472">Membrane</keyword>
<feature type="transmembrane region" description="Helical" evidence="9">
    <location>
        <begin position="152"/>
        <end position="170"/>
    </location>
</feature>
<feature type="transmembrane region" description="Helical" evidence="9">
    <location>
        <begin position="291"/>
        <end position="310"/>
    </location>
</feature>
<evidence type="ECO:0000256" key="2">
    <source>
        <dbReference type="ARBA" id="ARBA00004953"/>
    </source>
</evidence>
<dbReference type="GO" id="GO:0015420">
    <property type="term" value="F:ABC-type vitamin B12 transporter activity"/>
    <property type="evidence" value="ECO:0007669"/>
    <property type="project" value="UniProtKB-UniRule"/>
</dbReference>
<accession>A0A1H2TIG9</accession>
<evidence type="ECO:0000256" key="3">
    <source>
        <dbReference type="ARBA" id="ARBA00006263"/>
    </source>
</evidence>
<dbReference type="InterPro" id="IPR004485">
    <property type="entry name" value="Cobalamin_biosynth_CobD/CbiB"/>
</dbReference>
<dbReference type="PANTHER" id="PTHR34308:SF1">
    <property type="entry name" value="COBALAMIN BIOSYNTHESIS PROTEIN CBIB"/>
    <property type="match status" value="1"/>
</dbReference>
<dbReference type="GO" id="GO:0009236">
    <property type="term" value="P:cobalamin biosynthetic process"/>
    <property type="evidence" value="ECO:0007669"/>
    <property type="project" value="UniProtKB-UniRule"/>
</dbReference>
<evidence type="ECO:0000313" key="10">
    <source>
        <dbReference type="EMBL" id="SDW43672.1"/>
    </source>
</evidence>
<dbReference type="UniPathway" id="UPA00148"/>
<keyword evidence="5 9" id="KW-0169">Cobalamin biosynthesis</keyword>
<gene>
    <name evidence="9" type="primary">cobD</name>
    <name evidence="10" type="ORF">SAMN05660923_00721</name>
</gene>
<proteinExistence type="inferred from homology"/>
<evidence type="ECO:0000313" key="11">
    <source>
        <dbReference type="Proteomes" id="UP000198828"/>
    </source>
</evidence>
<dbReference type="GO" id="GO:0048472">
    <property type="term" value="F:threonine-phosphate decarboxylase activity"/>
    <property type="evidence" value="ECO:0007669"/>
    <property type="project" value="InterPro"/>
</dbReference>
<dbReference type="Proteomes" id="UP000198828">
    <property type="component" value="Unassembled WGS sequence"/>
</dbReference>
<evidence type="ECO:0000256" key="8">
    <source>
        <dbReference type="ARBA" id="ARBA00023136"/>
    </source>
</evidence>
<sequence>MEILTAVILDWIIGDPQTFPHPVRLMGRLISFEEKIVRKVFKVKSKNLKFGGFLIVVLNISLAFIVPHLILKDIEKYKTLYKIINIYLIYTCIAARCLDKEAMKVYYALGKSLESARYKLSFIVGRDTNDLSEEEIIRAAIETVGENTSDGVIAPLFYIMLLGAPGGLMYKMVNTMDSMLGYKSEKYMDLGFFPAKVDDLFNYIPARLTGSLMCISSIFRFDVKNGLKIMIRDRKNHKSPNAPYPEGAVAGLLNIQLGGESSYFGQVVKKPTIGDRIRKANREDIKRTIEIMYSSEILLLLLYVAIYILGR</sequence>
<feature type="transmembrane region" description="Helical" evidence="9">
    <location>
        <begin position="48"/>
        <end position="71"/>
    </location>
</feature>
<keyword evidence="11" id="KW-1185">Reference proteome</keyword>
<dbReference type="AlphaFoldDB" id="A0A1H2TIG9"/>
<evidence type="ECO:0000256" key="1">
    <source>
        <dbReference type="ARBA" id="ARBA00004651"/>
    </source>
</evidence>
<evidence type="ECO:0000256" key="4">
    <source>
        <dbReference type="ARBA" id="ARBA00022475"/>
    </source>
</evidence>
<dbReference type="RefSeq" id="WP_234949816.1">
    <property type="nucleotide sequence ID" value="NZ_BSYN01000002.1"/>
</dbReference>
<protein>
    <recommendedName>
        <fullName evidence="9">Cobalamin biosynthesis protein CobD</fullName>
    </recommendedName>
</protein>
<evidence type="ECO:0000256" key="5">
    <source>
        <dbReference type="ARBA" id="ARBA00022573"/>
    </source>
</evidence>
<keyword evidence="4 9" id="KW-1003">Cell membrane</keyword>
<name>A0A1H2TIG9_9FIRM</name>
<comment type="pathway">
    <text evidence="2 9">Cofactor biosynthesis; adenosylcobalamin biosynthesis.</text>
</comment>
<dbReference type="EMBL" id="FNNG01000002">
    <property type="protein sequence ID" value="SDW43672.1"/>
    <property type="molecule type" value="Genomic_DNA"/>
</dbReference>
<dbReference type="HAMAP" id="MF_00024">
    <property type="entry name" value="CobD_CbiB"/>
    <property type="match status" value="1"/>
</dbReference>
<reference evidence="10 11" key="1">
    <citation type="submission" date="2016-10" db="EMBL/GenBank/DDBJ databases">
        <authorList>
            <person name="de Groot N.N."/>
        </authorList>
    </citation>
    <scope>NUCLEOTIDE SEQUENCE [LARGE SCALE GENOMIC DNA]</scope>
    <source>
        <strain evidence="10 11">DSM 23310</strain>
    </source>
</reference>
<comment type="subcellular location">
    <subcellularLocation>
        <location evidence="1 9">Cell membrane</location>
        <topology evidence="1 9">Multi-pass membrane protein</topology>
    </subcellularLocation>
</comment>